<evidence type="ECO:0000313" key="4">
    <source>
        <dbReference type="EMBL" id="CAF1399608.1"/>
    </source>
</evidence>
<dbReference type="PANTHER" id="PTHR24104:SF25">
    <property type="entry name" value="PROTEIN LIN-41"/>
    <property type="match status" value="1"/>
</dbReference>
<sequence length="270" mass="29192">MTHTRVISKYANSWTLSTRNERTKQRIVLTGIFTVIGTIAVILILMHSNICSTSTTTFSTRQAHSFWLTSPKHPPHQAPLLRTSVILFNATNGSTVAGSALNYFKSCGSVVVDSKRNIYVSDPYNSRVRLWLNGSSAGTIIAGSDLATNSLVIANRISNNVVRWIIGASTWTLVVDDIGGAAGTSSKLLNSPCSLAFDVLGNLYVADTFNHRIQFFQVGSANGTTVAGKTGVFGSNATLVNVPYALKLDNENNLYVADTYNQRVQRCPIG</sequence>
<organism evidence="4 5">
    <name type="scientific">Adineta ricciae</name>
    <name type="common">Rotifer</name>
    <dbReference type="NCBI Taxonomy" id="249248"/>
    <lineage>
        <taxon>Eukaryota</taxon>
        <taxon>Metazoa</taxon>
        <taxon>Spiralia</taxon>
        <taxon>Gnathifera</taxon>
        <taxon>Rotifera</taxon>
        <taxon>Eurotatoria</taxon>
        <taxon>Bdelloidea</taxon>
        <taxon>Adinetida</taxon>
        <taxon>Adinetidae</taxon>
        <taxon>Adineta</taxon>
    </lineage>
</organism>
<evidence type="ECO:0000256" key="3">
    <source>
        <dbReference type="SAM" id="Phobius"/>
    </source>
</evidence>
<keyword evidence="3" id="KW-0812">Transmembrane</keyword>
<evidence type="ECO:0000256" key="1">
    <source>
        <dbReference type="ARBA" id="ARBA00022737"/>
    </source>
</evidence>
<reference evidence="4" key="1">
    <citation type="submission" date="2021-02" db="EMBL/GenBank/DDBJ databases">
        <authorList>
            <person name="Nowell W R."/>
        </authorList>
    </citation>
    <scope>NUCLEOTIDE SEQUENCE</scope>
</reference>
<feature type="repeat" description="NHL" evidence="2">
    <location>
        <begin position="189"/>
        <end position="219"/>
    </location>
</feature>
<evidence type="ECO:0000256" key="2">
    <source>
        <dbReference type="PROSITE-ProRule" id="PRU00504"/>
    </source>
</evidence>
<keyword evidence="3" id="KW-1133">Transmembrane helix</keyword>
<dbReference type="Proteomes" id="UP000663852">
    <property type="component" value="Unassembled WGS sequence"/>
</dbReference>
<evidence type="ECO:0000313" key="5">
    <source>
        <dbReference type="Proteomes" id="UP000663852"/>
    </source>
</evidence>
<dbReference type="AlphaFoldDB" id="A0A815KYP7"/>
<feature type="transmembrane region" description="Helical" evidence="3">
    <location>
        <begin position="27"/>
        <end position="46"/>
    </location>
</feature>
<name>A0A815KYP7_ADIRI</name>
<dbReference type="GO" id="GO:0008270">
    <property type="term" value="F:zinc ion binding"/>
    <property type="evidence" value="ECO:0007669"/>
    <property type="project" value="UniProtKB-KW"/>
</dbReference>
<dbReference type="OrthoDB" id="342730at2759"/>
<dbReference type="SUPFAM" id="SSF101898">
    <property type="entry name" value="NHL repeat"/>
    <property type="match status" value="1"/>
</dbReference>
<accession>A0A815KYP7</accession>
<dbReference type="PANTHER" id="PTHR24104">
    <property type="entry name" value="E3 UBIQUITIN-PROTEIN LIGASE NHLRC1-RELATED"/>
    <property type="match status" value="1"/>
</dbReference>
<keyword evidence="3" id="KW-0472">Membrane</keyword>
<gene>
    <name evidence="4" type="ORF">EDS130_LOCUS35929</name>
</gene>
<comment type="caution">
    <text evidence="4">The sequence shown here is derived from an EMBL/GenBank/DDBJ whole genome shotgun (WGS) entry which is preliminary data.</text>
</comment>
<dbReference type="InterPro" id="IPR001258">
    <property type="entry name" value="NHL_repeat"/>
</dbReference>
<dbReference type="Gene3D" id="2.120.10.30">
    <property type="entry name" value="TolB, C-terminal domain"/>
    <property type="match status" value="2"/>
</dbReference>
<proteinExistence type="predicted"/>
<dbReference type="InterPro" id="IPR011042">
    <property type="entry name" value="6-blade_b-propeller_TolB-like"/>
</dbReference>
<dbReference type="PROSITE" id="PS51125">
    <property type="entry name" value="NHL"/>
    <property type="match status" value="1"/>
</dbReference>
<dbReference type="InterPro" id="IPR050952">
    <property type="entry name" value="TRIM-NHL_E3_ligases"/>
</dbReference>
<dbReference type="EMBL" id="CAJNOJ010000324">
    <property type="protein sequence ID" value="CAF1399608.1"/>
    <property type="molecule type" value="Genomic_DNA"/>
</dbReference>
<dbReference type="CDD" id="cd05819">
    <property type="entry name" value="NHL"/>
    <property type="match status" value="1"/>
</dbReference>
<protein>
    <submittedName>
        <fullName evidence="4">Uncharacterized protein</fullName>
    </submittedName>
</protein>
<keyword evidence="1" id="KW-0677">Repeat</keyword>